<accession>A0ABQ9Z2L7</accession>
<proteinExistence type="predicted"/>
<sequence length="137" mass="15485">MYSHLLKDCKATEDVCGKYAGAHRTSACTVSNPKQLKCINCPRCSSKKSSTASSSNIVNQHAAGDRRCPEQIRALERLKNLDGEWRSHSGENLNPKSDYQLLYQQRGVRQTLYRVESTAPTDQCLLSPNYQQRVFFT</sequence>
<keyword evidence="2" id="KW-1185">Reference proteome</keyword>
<gene>
    <name evidence="1" type="ORF">OUZ56_012307</name>
</gene>
<name>A0ABQ9Z2L7_9CRUS</name>
<comment type="caution">
    <text evidence="1">The sequence shown here is derived from an EMBL/GenBank/DDBJ whole genome shotgun (WGS) entry which is preliminary data.</text>
</comment>
<organism evidence="1 2">
    <name type="scientific">Daphnia magna</name>
    <dbReference type="NCBI Taxonomy" id="35525"/>
    <lineage>
        <taxon>Eukaryota</taxon>
        <taxon>Metazoa</taxon>
        <taxon>Ecdysozoa</taxon>
        <taxon>Arthropoda</taxon>
        <taxon>Crustacea</taxon>
        <taxon>Branchiopoda</taxon>
        <taxon>Diplostraca</taxon>
        <taxon>Cladocera</taxon>
        <taxon>Anomopoda</taxon>
        <taxon>Daphniidae</taxon>
        <taxon>Daphnia</taxon>
    </lineage>
</organism>
<dbReference type="EMBL" id="JAOYFB010000002">
    <property type="protein sequence ID" value="KAK4007146.1"/>
    <property type="molecule type" value="Genomic_DNA"/>
</dbReference>
<dbReference type="Proteomes" id="UP001234178">
    <property type="component" value="Unassembled WGS sequence"/>
</dbReference>
<protein>
    <submittedName>
        <fullName evidence="1">Uncharacterized protein</fullName>
    </submittedName>
</protein>
<reference evidence="1 2" key="1">
    <citation type="journal article" date="2023" name="Nucleic Acids Res.">
        <title>The hologenome of Daphnia magna reveals possible DNA methylation and microbiome-mediated evolution of the host genome.</title>
        <authorList>
            <person name="Chaturvedi A."/>
            <person name="Li X."/>
            <person name="Dhandapani V."/>
            <person name="Marshall H."/>
            <person name="Kissane S."/>
            <person name="Cuenca-Cambronero M."/>
            <person name="Asole G."/>
            <person name="Calvet F."/>
            <person name="Ruiz-Romero M."/>
            <person name="Marangio P."/>
            <person name="Guigo R."/>
            <person name="Rago D."/>
            <person name="Mirbahai L."/>
            <person name="Eastwood N."/>
            <person name="Colbourne J.K."/>
            <person name="Zhou J."/>
            <person name="Mallon E."/>
            <person name="Orsini L."/>
        </authorList>
    </citation>
    <scope>NUCLEOTIDE SEQUENCE [LARGE SCALE GENOMIC DNA]</scope>
    <source>
        <strain evidence="1">LRV0_1</strain>
    </source>
</reference>
<evidence type="ECO:0000313" key="1">
    <source>
        <dbReference type="EMBL" id="KAK4007146.1"/>
    </source>
</evidence>
<evidence type="ECO:0000313" key="2">
    <source>
        <dbReference type="Proteomes" id="UP001234178"/>
    </source>
</evidence>